<keyword evidence="9 16" id="KW-0472">Membrane</keyword>
<evidence type="ECO:0000256" key="4">
    <source>
        <dbReference type="ARBA" id="ARBA00022692"/>
    </source>
</evidence>
<keyword evidence="12" id="KW-0325">Glycoprotein</keyword>
<feature type="transmembrane region" description="Helical" evidence="16">
    <location>
        <begin position="248"/>
        <end position="270"/>
    </location>
</feature>
<evidence type="ECO:0000256" key="5">
    <source>
        <dbReference type="ARBA" id="ARBA00022729"/>
    </source>
</evidence>
<keyword evidence="5" id="KW-0732">Signal</keyword>
<evidence type="ECO:0000256" key="11">
    <source>
        <dbReference type="ARBA" id="ARBA00023170"/>
    </source>
</evidence>
<feature type="transmembrane region" description="Helical" evidence="16">
    <location>
        <begin position="145"/>
        <end position="166"/>
    </location>
</feature>
<dbReference type="PANTHER" id="PTHR46216:SF3">
    <property type="entry name" value="PROSAPOSIN RECEPTOR GPR37"/>
    <property type="match status" value="1"/>
</dbReference>
<keyword evidence="10" id="KW-1015">Disulfide bond</keyword>
<keyword evidence="11" id="KW-0675">Receptor</keyword>
<dbReference type="PANTHER" id="PTHR46216">
    <property type="entry name" value="PROSAPOSIN RECEPTOR GPR37 FAMILY MEMBER"/>
    <property type="match status" value="1"/>
</dbReference>
<reference evidence="18" key="1">
    <citation type="submission" date="2025-08" db="UniProtKB">
        <authorList>
            <consortium name="Ensembl"/>
        </authorList>
    </citation>
    <scope>IDENTIFICATION</scope>
</reference>
<feature type="transmembrane region" description="Helical" evidence="16">
    <location>
        <begin position="69"/>
        <end position="93"/>
    </location>
</feature>
<evidence type="ECO:0000259" key="17">
    <source>
        <dbReference type="PROSITE" id="PS50262"/>
    </source>
</evidence>
<evidence type="ECO:0000256" key="7">
    <source>
        <dbReference type="ARBA" id="ARBA00022989"/>
    </source>
</evidence>
<dbReference type="GeneTree" id="ENSGT01150000286942"/>
<feature type="compositionally biased region" description="Low complexity" evidence="15">
    <location>
        <begin position="396"/>
        <end position="411"/>
    </location>
</feature>
<keyword evidence="7 16" id="KW-1133">Transmembrane helix</keyword>
<dbReference type="PROSITE" id="PS50262">
    <property type="entry name" value="G_PROTEIN_RECEP_F1_2"/>
    <property type="match status" value="1"/>
</dbReference>
<dbReference type="InterPro" id="IPR003909">
    <property type="entry name" value="GPR37_orph"/>
</dbReference>
<keyword evidence="4 16" id="KW-0812">Transmembrane</keyword>
<dbReference type="InterPro" id="IPR000276">
    <property type="entry name" value="GPCR_Rhodpsn"/>
</dbReference>
<keyword evidence="19" id="KW-1185">Reference proteome</keyword>
<keyword evidence="14" id="KW-0966">Cell projection</keyword>
<protein>
    <submittedName>
        <fullName evidence="18">G protein-coupled receptor 37 like 1b</fullName>
    </submittedName>
</protein>
<accession>A0A8C4QGF0</accession>
<dbReference type="PRINTS" id="PR01421">
    <property type="entry name" value="GPR37ORPHANR"/>
</dbReference>
<evidence type="ECO:0000256" key="12">
    <source>
        <dbReference type="ARBA" id="ARBA00023180"/>
    </source>
</evidence>
<dbReference type="OMA" id="TTENWAS"/>
<evidence type="ECO:0000256" key="16">
    <source>
        <dbReference type="SAM" id="Phobius"/>
    </source>
</evidence>
<evidence type="ECO:0000313" key="18">
    <source>
        <dbReference type="Ensembl" id="ENSEBUP00000015087.1"/>
    </source>
</evidence>
<evidence type="ECO:0000256" key="3">
    <source>
        <dbReference type="ARBA" id="ARBA00022475"/>
    </source>
</evidence>
<keyword evidence="3" id="KW-1003">Cell membrane</keyword>
<evidence type="ECO:0000256" key="13">
    <source>
        <dbReference type="ARBA" id="ARBA00023224"/>
    </source>
</evidence>
<dbReference type="GO" id="GO:0007193">
    <property type="term" value="P:adenylate cyclase-inhibiting G protein-coupled receptor signaling pathway"/>
    <property type="evidence" value="ECO:0007669"/>
    <property type="project" value="TreeGrafter"/>
</dbReference>
<dbReference type="Pfam" id="PF00001">
    <property type="entry name" value="7tm_1"/>
    <property type="match status" value="1"/>
</dbReference>
<dbReference type="SUPFAM" id="SSF81321">
    <property type="entry name" value="Family A G protein-coupled receptor-like"/>
    <property type="match status" value="1"/>
</dbReference>
<proteinExistence type="predicted"/>
<evidence type="ECO:0000256" key="9">
    <source>
        <dbReference type="ARBA" id="ARBA00023136"/>
    </source>
</evidence>
<evidence type="ECO:0000256" key="15">
    <source>
        <dbReference type="SAM" id="MobiDB-lite"/>
    </source>
</evidence>
<dbReference type="InterPro" id="IPR017452">
    <property type="entry name" value="GPCR_Rhodpsn_7TM"/>
</dbReference>
<evidence type="ECO:0000256" key="14">
    <source>
        <dbReference type="ARBA" id="ARBA00023273"/>
    </source>
</evidence>
<dbReference type="Proteomes" id="UP000694388">
    <property type="component" value="Unplaced"/>
</dbReference>
<evidence type="ECO:0000256" key="10">
    <source>
        <dbReference type="ARBA" id="ARBA00023157"/>
    </source>
</evidence>
<dbReference type="Gene3D" id="1.20.1070.10">
    <property type="entry name" value="Rhodopsin 7-helix transmembrane proteins"/>
    <property type="match status" value="1"/>
</dbReference>
<dbReference type="GO" id="GO:0043410">
    <property type="term" value="P:positive regulation of MAPK cascade"/>
    <property type="evidence" value="ECO:0007669"/>
    <property type="project" value="TreeGrafter"/>
</dbReference>
<reference evidence="18" key="2">
    <citation type="submission" date="2025-09" db="UniProtKB">
        <authorList>
            <consortium name="Ensembl"/>
        </authorList>
    </citation>
    <scope>IDENTIFICATION</scope>
</reference>
<dbReference type="GO" id="GO:0043235">
    <property type="term" value="C:receptor complex"/>
    <property type="evidence" value="ECO:0007669"/>
    <property type="project" value="TreeGrafter"/>
</dbReference>
<dbReference type="GO" id="GO:0005886">
    <property type="term" value="C:plasma membrane"/>
    <property type="evidence" value="ECO:0007669"/>
    <property type="project" value="UniProtKB-SubCell"/>
</dbReference>
<keyword evidence="8" id="KW-0297">G-protein coupled receptor</keyword>
<evidence type="ECO:0000256" key="8">
    <source>
        <dbReference type="ARBA" id="ARBA00023040"/>
    </source>
</evidence>
<name>A0A8C4QGF0_EPTBU</name>
<keyword evidence="6" id="KW-0832">Ubl conjugation</keyword>
<organism evidence="18 19">
    <name type="scientific">Eptatretus burgeri</name>
    <name type="common">Inshore hagfish</name>
    <dbReference type="NCBI Taxonomy" id="7764"/>
    <lineage>
        <taxon>Eukaryota</taxon>
        <taxon>Metazoa</taxon>
        <taxon>Chordata</taxon>
        <taxon>Craniata</taxon>
        <taxon>Vertebrata</taxon>
        <taxon>Cyclostomata</taxon>
        <taxon>Myxini</taxon>
        <taxon>Myxiniformes</taxon>
        <taxon>Myxinidae</taxon>
        <taxon>Eptatretinae</taxon>
        <taxon>Eptatretus</taxon>
    </lineage>
</organism>
<dbReference type="GO" id="GO:0008528">
    <property type="term" value="F:G protein-coupled peptide receptor activity"/>
    <property type="evidence" value="ECO:0007669"/>
    <property type="project" value="TreeGrafter"/>
</dbReference>
<feature type="transmembrane region" description="Helical" evidence="16">
    <location>
        <begin position="105"/>
        <end position="125"/>
    </location>
</feature>
<evidence type="ECO:0000256" key="6">
    <source>
        <dbReference type="ARBA" id="ARBA00022843"/>
    </source>
</evidence>
<sequence>MAGFNSAGHGARVLGSSTRGAEEMLVVHEDPVQGLAFLLSANNTTVGIPDYHPRNPFSPVTRETYGASALLSFTLILFFVGMAANLTLICIVCNNRYLQNVSNSLLASMAFWDFLIIFVCLPLTAIHELTGSWLMGDFTCKLVPYLEVCSLGITTFTIAALCLDRFHAATNVRLHYEQMEGCGSRGGKLAVVWLGALLLSLPELLVHRLSGWGPGGGVTSLVQHCLIEASRDLPEPAFLLAVTYQVARPWWCFGCYFCLPIVFTVICSTLTAQRMKNSGIPAVGKAEEGQVKRGTACRQIRLERQLNCAVVALATAYGCCVVPENVCNIVATYAGRNTSSTTLAVLHTVAQYLLFCKSCLSPALLFGMCRQFSRAVAVCCCCCCAECDHLGVSSSSTASSLTSSPRSPVVPITAASDENRNERGPRNVEMLTFSTVQQQMASYSKT</sequence>
<dbReference type="PRINTS" id="PR00237">
    <property type="entry name" value="GPCRRHODOPSN"/>
</dbReference>
<evidence type="ECO:0000256" key="2">
    <source>
        <dbReference type="ARBA" id="ARBA00004651"/>
    </source>
</evidence>
<dbReference type="AlphaFoldDB" id="A0A8C4QGF0"/>
<feature type="region of interest" description="Disordered" evidence="15">
    <location>
        <begin position="396"/>
        <end position="425"/>
    </location>
</feature>
<comment type="subcellular location">
    <subcellularLocation>
        <location evidence="2">Cell membrane</location>
        <topology evidence="2">Multi-pass membrane protein</topology>
    </subcellularLocation>
    <subcellularLocation>
        <location evidence="1">Cell projection</location>
    </subcellularLocation>
</comment>
<dbReference type="Ensembl" id="ENSEBUT00000015663.1">
    <property type="protein sequence ID" value="ENSEBUP00000015087.1"/>
    <property type="gene ID" value="ENSEBUG00000009515.1"/>
</dbReference>
<keyword evidence="13" id="KW-0807">Transducer</keyword>
<evidence type="ECO:0000256" key="1">
    <source>
        <dbReference type="ARBA" id="ARBA00004316"/>
    </source>
</evidence>
<evidence type="ECO:0000313" key="19">
    <source>
        <dbReference type="Proteomes" id="UP000694388"/>
    </source>
</evidence>
<dbReference type="GO" id="GO:0042995">
    <property type="term" value="C:cell projection"/>
    <property type="evidence" value="ECO:0007669"/>
    <property type="project" value="UniProtKB-SubCell"/>
</dbReference>
<feature type="domain" description="G-protein coupled receptors family 1 profile" evidence="17">
    <location>
        <begin position="84"/>
        <end position="365"/>
    </location>
</feature>
<dbReference type="GO" id="GO:0036505">
    <property type="term" value="F:prosaposin receptor activity"/>
    <property type="evidence" value="ECO:0007669"/>
    <property type="project" value="TreeGrafter"/>
</dbReference>